<reference evidence="6 7" key="1">
    <citation type="journal article" date="2019" name="Front. Microbiol.">
        <title>Genomic Features for Desiccation Tolerance and Sugar Biosynthesis in the Extremophile Gloeocapsopsis sp. UTEX B3054.</title>
        <authorList>
            <person name="Urrejola C."/>
            <person name="Alcorta J."/>
            <person name="Salas L."/>
            <person name="Vasquez M."/>
            <person name="Polz M.F."/>
            <person name="Vicuna R."/>
            <person name="Diez B."/>
        </authorList>
    </citation>
    <scope>NUCLEOTIDE SEQUENCE [LARGE SCALE GENOMIC DNA]</scope>
    <source>
        <strain evidence="6 7">1H9</strain>
    </source>
</reference>
<keyword evidence="4" id="KW-0804">Transcription</keyword>
<keyword evidence="3" id="KW-0238">DNA-binding</keyword>
<dbReference type="Proteomes" id="UP000441797">
    <property type="component" value="Unassembled WGS sequence"/>
</dbReference>
<organism evidence="6 7">
    <name type="scientific">Gloeocapsopsis dulcis AAB1 = 1H9</name>
    <dbReference type="NCBI Taxonomy" id="1433147"/>
    <lineage>
        <taxon>Bacteria</taxon>
        <taxon>Bacillati</taxon>
        <taxon>Cyanobacteriota</taxon>
        <taxon>Cyanophyceae</taxon>
        <taxon>Oscillatoriophycideae</taxon>
        <taxon>Chroococcales</taxon>
        <taxon>Chroococcaceae</taxon>
        <taxon>Gloeocapsopsis</taxon>
        <taxon>Gloeocapsopsis dulcis</taxon>
    </lineage>
</organism>
<keyword evidence="7" id="KW-1185">Reference proteome</keyword>
<evidence type="ECO:0000256" key="1">
    <source>
        <dbReference type="ARBA" id="ARBA00023015"/>
    </source>
</evidence>
<protein>
    <submittedName>
        <fullName evidence="6">Group 3/4 sigma-70 RNA polymerase sigma factor</fullName>
    </submittedName>
</protein>
<evidence type="ECO:0000313" key="7">
    <source>
        <dbReference type="Proteomes" id="UP000441797"/>
    </source>
</evidence>
<dbReference type="InterPro" id="IPR007630">
    <property type="entry name" value="RNA_pol_sigma70_r4"/>
</dbReference>
<sequence>MRSRQDIVEIFSSFIQFNADRFSNWVTEPKLRRSMQNSLIQSPQATTKENFWALYWYKLWLAQPESLAFGHLYAYLQEAGYWAAQNIVTNFTSSQHTLADCFQMAITKVDKILQGFNSQQGFNLKNYASAIFTSTIKETLRQRQEVDICTDWSLLRKLSHKRLEEALQNAGLSPEKIASYLLAWNCFKTIYVPIQAGATRQLAKPDSVTWEAIAKLYNSQNPSTKIHQAETLEQWMLACAKAARSYLYPTVASINTPKPGQDSGEWLDNLPELQGESLLTNIITQEEIQNRQTQYKQISEVLVAVIAKLDVQAQQILKLYYGEALTQQQMAAQLDIKQYTISRRLTKCREELLKALAQWSQDLHISLTSDVLKNISAVLDEWLQGHYSQTELKSSRE</sequence>
<dbReference type="SUPFAM" id="SSF88659">
    <property type="entry name" value="Sigma3 and sigma4 domains of RNA polymerase sigma factors"/>
    <property type="match status" value="1"/>
</dbReference>
<evidence type="ECO:0000256" key="2">
    <source>
        <dbReference type="ARBA" id="ARBA00023082"/>
    </source>
</evidence>
<dbReference type="NCBIfam" id="TIGR02937">
    <property type="entry name" value="sigma70-ECF"/>
    <property type="match status" value="1"/>
</dbReference>
<dbReference type="EMBL" id="NAPY01000038">
    <property type="protein sequence ID" value="MUL38407.1"/>
    <property type="molecule type" value="Genomic_DNA"/>
</dbReference>
<evidence type="ECO:0000259" key="5">
    <source>
        <dbReference type="Pfam" id="PF04545"/>
    </source>
</evidence>
<dbReference type="AlphaFoldDB" id="A0A6N8G228"/>
<dbReference type="OrthoDB" id="527295at2"/>
<name>A0A6N8G228_9CHRO</name>
<evidence type="ECO:0000256" key="4">
    <source>
        <dbReference type="ARBA" id="ARBA00023163"/>
    </source>
</evidence>
<accession>A0A6N8G228</accession>
<dbReference type="Gene3D" id="1.10.10.60">
    <property type="entry name" value="Homeodomain-like"/>
    <property type="match status" value="1"/>
</dbReference>
<proteinExistence type="predicted"/>
<evidence type="ECO:0000313" key="6">
    <source>
        <dbReference type="EMBL" id="MUL38407.1"/>
    </source>
</evidence>
<dbReference type="Pfam" id="PF04545">
    <property type="entry name" value="Sigma70_r4"/>
    <property type="match status" value="1"/>
</dbReference>
<feature type="domain" description="RNA polymerase sigma-70 region 4" evidence="5">
    <location>
        <begin position="306"/>
        <end position="352"/>
    </location>
</feature>
<evidence type="ECO:0000256" key="3">
    <source>
        <dbReference type="ARBA" id="ARBA00023125"/>
    </source>
</evidence>
<gene>
    <name evidence="6" type="ORF">BWI75_19250</name>
</gene>
<keyword evidence="2" id="KW-0731">Sigma factor</keyword>
<dbReference type="RefSeq" id="WP_105222033.1">
    <property type="nucleotide sequence ID" value="NZ_CAWNSU010000123.1"/>
</dbReference>
<keyword evidence="1" id="KW-0805">Transcription regulation</keyword>
<dbReference type="InterPro" id="IPR013324">
    <property type="entry name" value="RNA_pol_sigma_r3/r4-like"/>
</dbReference>
<dbReference type="PANTHER" id="PTHR30385:SF7">
    <property type="entry name" value="RNA POLYMERASE SIGMA FACTOR FLIA"/>
    <property type="match status" value="1"/>
</dbReference>
<dbReference type="GO" id="GO:0006352">
    <property type="term" value="P:DNA-templated transcription initiation"/>
    <property type="evidence" value="ECO:0007669"/>
    <property type="project" value="InterPro"/>
</dbReference>
<dbReference type="InterPro" id="IPR014284">
    <property type="entry name" value="RNA_pol_sigma-70_dom"/>
</dbReference>
<dbReference type="GO" id="GO:0016987">
    <property type="term" value="F:sigma factor activity"/>
    <property type="evidence" value="ECO:0007669"/>
    <property type="project" value="UniProtKB-KW"/>
</dbReference>
<dbReference type="PANTHER" id="PTHR30385">
    <property type="entry name" value="SIGMA FACTOR F FLAGELLAR"/>
    <property type="match status" value="1"/>
</dbReference>
<comment type="caution">
    <text evidence="6">The sequence shown here is derived from an EMBL/GenBank/DDBJ whole genome shotgun (WGS) entry which is preliminary data.</text>
</comment>
<dbReference type="GO" id="GO:0003677">
    <property type="term" value="F:DNA binding"/>
    <property type="evidence" value="ECO:0007669"/>
    <property type="project" value="UniProtKB-KW"/>
</dbReference>